<dbReference type="GO" id="GO:0016015">
    <property type="term" value="F:morphogen activity"/>
    <property type="evidence" value="ECO:0007669"/>
    <property type="project" value="UniProtKB-KW"/>
</dbReference>
<dbReference type="InterPro" id="IPR001767">
    <property type="entry name" value="Hedgehog_Hint"/>
</dbReference>
<keyword evidence="18" id="KW-0333">Golgi apparatus</keyword>
<dbReference type="GO" id="GO:0008233">
    <property type="term" value="F:peptidase activity"/>
    <property type="evidence" value="ECO:0007669"/>
    <property type="project" value="UniProtKB-UniRule"/>
</dbReference>
<evidence type="ECO:0000256" key="14">
    <source>
        <dbReference type="ARBA" id="ARBA00023288"/>
    </source>
</evidence>
<evidence type="ECO:0000259" key="20">
    <source>
        <dbReference type="SMART" id="SM00305"/>
    </source>
</evidence>
<dbReference type="GO" id="GO:0005113">
    <property type="term" value="F:patched binding"/>
    <property type="evidence" value="ECO:0000318"/>
    <property type="project" value="GO_Central"/>
</dbReference>
<keyword evidence="9 18" id="KW-0378">Hydrolase</keyword>
<evidence type="ECO:0000256" key="2">
    <source>
        <dbReference type="ARBA" id="ARBA00022473"/>
    </source>
</evidence>
<evidence type="ECO:0000256" key="11">
    <source>
        <dbReference type="ARBA" id="ARBA00022837"/>
    </source>
</evidence>
<dbReference type="OMA" id="HWVSSLL"/>
<dbReference type="Proteomes" id="UP000000305">
    <property type="component" value="Unassembled WGS sequence"/>
</dbReference>
<accession>E9HQZ4</accession>
<dbReference type="InterPro" id="IPR006141">
    <property type="entry name" value="Intein_N"/>
</dbReference>
<dbReference type="AlphaFoldDB" id="E9HQZ4"/>
<dbReference type="PANTHER" id="PTHR11889">
    <property type="entry name" value="HEDGEHOG"/>
    <property type="match status" value="1"/>
</dbReference>
<dbReference type="HOGENOM" id="CLU_034686_0_0_1"/>
<keyword evidence="12 18" id="KW-0472">Membrane</keyword>
<dbReference type="Gene3D" id="3.30.1380.10">
    <property type="match status" value="1"/>
</dbReference>
<evidence type="ECO:0000256" key="15">
    <source>
        <dbReference type="ARBA" id="ARBA00023301"/>
    </source>
</evidence>
<sequence length="570" mass="62305">MASFVECWSSAGRPTCSSEEAGHVRTRRRRISVGVCSDCGGDGVERPTQSSASSCSSSSSTTSATTTTSSRRPHSSRRRSPGSSSSSSAGCCYWLLVLLVVLSALLPSPATACGPGRGANRRRSPRKLTPLVFKQHVPNVSENTLGASGLTEGKITRDDPRFQQLVPNYNTDIVFKDEEGTGADRLMTQRCKEKLNTLAISVMNQWPGVKLRVTEGWDEEGLHAANSLHYEGRGVDITTSDRDRSKYGMLARLAVEAGFDWVYYESRAHIHASVKSESSQAGRHGGCFPPESTVLSESGGVKKLSELSVGDRIQSMDSQGRLVFSPVLLFLDRDLSEERDFVQLLSADGASVTMTASHLIYTVASQDLLEDVDVDLMNGQLQSNSLHSGENSSAEEEDRLLDQMMANATMDRFGTRLKATFASKVQIGDWIVSTGPDGRPKPQRVVGVSAVTQRGVLAPLTEEGTLVVDQVVVSCYAVIDDQTIAHWAFAPVRLLNNVHKSLVHFWRALSWWNHDRTESASGSIPVRISVEAERSNTSESKPPTLVGIHWYAKMLYRIARFVLPSHLVFN</sequence>
<dbReference type="GO" id="GO:0010468">
    <property type="term" value="P:regulation of gene expression"/>
    <property type="evidence" value="ECO:0000318"/>
    <property type="project" value="GO_Central"/>
</dbReference>
<comment type="subcellular location">
    <molecule>Protein hedgehog N-product</molecule>
    <subcellularLocation>
        <location evidence="18">Cell membrane</location>
        <topology evidence="18">Lipid-anchor</topology>
    </subcellularLocation>
</comment>
<dbReference type="PRINTS" id="PR00632">
    <property type="entry name" value="SONICHHOG"/>
</dbReference>
<evidence type="ECO:0000256" key="3">
    <source>
        <dbReference type="ARBA" id="ARBA00022475"/>
    </source>
</evidence>
<keyword evidence="7" id="KW-0479">Metal-binding</keyword>
<dbReference type="InterPro" id="IPR009045">
    <property type="entry name" value="Zn_M74/Hedgehog-like"/>
</dbReference>
<dbReference type="InterPro" id="IPR000320">
    <property type="entry name" value="Hedgehog_signalling_dom"/>
</dbReference>
<evidence type="ECO:0000256" key="19">
    <source>
        <dbReference type="SAM" id="MobiDB-lite"/>
    </source>
</evidence>
<evidence type="ECO:0000256" key="5">
    <source>
        <dbReference type="ARBA" id="ARBA00022679"/>
    </source>
</evidence>
<keyword evidence="5" id="KW-0808">Transferase</keyword>
<evidence type="ECO:0000313" key="22">
    <source>
        <dbReference type="EMBL" id="EFX65836.1"/>
    </source>
</evidence>
<dbReference type="MEROPS" id="C46.001"/>
<comment type="function">
    <text evidence="16">The C-terminal part of the hedgehog protein precursor displays an autoproteolysis activity that results in the cleavage of the full-length protein into two parts (N-product and C-product). In addition, the C-terminal part displays a cholesterol transferase activity that results by the covalent attachment of a cholesterol moiety to the C-terminal of the newly generated N-product. Once cleaved, the C-product has no signaling activity and diffuses from the cell.</text>
</comment>
<dbReference type="GO" id="GO:0009653">
    <property type="term" value="P:anatomical structure morphogenesis"/>
    <property type="evidence" value="ECO:0007669"/>
    <property type="project" value="UniProtKB-KW"/>
</dbReference>
<dbReference type="GO" id="GO:0005789">
    <property type="term" value="C:endoplasmic reticulum membrane"/>
    <property type="evidence" value="ECO:0007669"/>
    <property type="project" value="UniProtKB-SubCell"/>
</dbReference>
<feature type="region of interest" description="Disordered" evidence="19">
    <location>
        <begin position="43"/>
        <end position="88"/>
    </location>
</feature>
<feature type="compositionally biased region" description="Low complexity" evidence="19">
    <location>
        <begin position="46"/>
        <end position="70"/>
    </location>
</feature>
<feature type="region of interest" description="Disordered" evidence="19">
    <location>
        <begin position="1"/>
        <end position="24"/>
    </location>
</feature>
<keyword evidence="23" id="KW-1185">Reference proteome</keyword>
<keyword evidence="8 18" id="KW-0732">Signal</keyword>
<dbReference type="GO" id="GO:0005886">
    <property type="term" value="C:plasma membrane"/>
    <property type="evidence" value="ECO:0007669"/>
    <property type="project" value="UniProtKB-SubCell"/>
</dbReference>
<reference evidence="22 23" key="1">
    <citation type="journal article" date="2011" name="Science">
        <title>The ecoresponsive genome of Daphnia pulex.</title>
        <authorList>
            <person name="Colbourne J.K."/>
            <person name="Pfrender M.E."/>
            <person name="Gilbert D."/>
            <person name="Thomas W.K."/>
            <person name="Tucker A."/>
            <person name="Oakley T.H."/>
            <person name="Tokishita S."/>
            <person name="Aerts A."/>
            <person name="Arnold G.J."/>
            <person name="Basu M.K."/>
            <person name="Bauer D.J."/>
            <person name="Caceres C.E."/>
            <person name="Carmel L."/>
            <person name="Casola C."/>
            <person name="Choi J.H."/>
            <person name="Detter J.C."/>
            <person name="Dong Q."/>
            <person name="Dusheyko S."/>
            <person name="Eads B.D."/>
            <person name="Frohlich T."/>
            <person name="Geiler-Samerotte K.A."/>
            <person name="Gerlach D."/>
            <person name="Hatcher P."/>
            <person name="Jogdeo S."/>
            <person name="Krijgsveld J."/>
            <person name="Kriventseva E.V."/>
            <person name="Kultz D."/>
            <person name="Laforsch C."/>
            <person name="Lindquist E."/>
            <person name="Lopez J."/>
            <person name="Manak J.R."/>
            <person name="Muller J."/>
            <person name="Pangilinan J."/>
            <person name="Patwardhan R.P."/>
            <person name="Pitluck S."/>
            <person name="Pritham E.J."/>
            <person name="Rechtsteiner A."/>
            <person name="Rho M."/>
            <person name="Rogozin I.B."/>
            <person name="Sakarya O."/>
            <person name="Salamov A."/>
            <person name="Schaack S."/>
            <person name="Shapiro H."/>
            <person name="Shiga Y."/>
            <person name="Skalitzky C."/>
            <person name="Smith Z."/>
            <person name="Souvorov A."/>
            <person name="Sung W."/>
            <person name="Tang Z."/>
            <person name="Tsuchiya D."/>
            <person name="Tu H."/>
            <person name="Vos H."/>
            <person name="Wang M."/>
            <person name="Wolf Y.I."/>
            <person name="Yamagata H."/>
            <person name="Yamada T."/>
            <person name="Ye Y."/>
            <person name="Shaw J.R."/>
            <person name="Andrews J."/>
            <person name="Crease T.J."/>
            <person name="Tang H."/>
            <person name="Lucas S.M."/>
            <person name="Robertson H.M."/>
            <person name="Bork P."/>
            <person name="Koonin E.V."/>
            <person name="Zdobnov E.M."/>
            <person name="Grigoriev I.V."/>
            <person name="Lynch M."/>
            <person name="Boore J.L."/>
        </authorList>
    </citation>
    <scope>NUCLEOTIDE SEQUENCE [LARGE SCALE GENOMIC DNA]</scope>
</reference>
<dbReference type="InterPro" id="IPR003586">
    <property type="entry name" value="Hint_dom_C"/>
</dbReference>
<evidence type="ECO:0000256" key="9">
    <source>
        <dbReference type="ARBA" id="ARBA00022801"/>
    </source>
</evidence>
<keyword evidence="13" id="KW-0564">Palmitate</keyword>
<dbReference type="STRING" id="6669.E9HQZ4"/>
<dbReference type="CDD" id="cd00081">
    <property type="entry name" value="Hint"/>
    <property type="match status" value="1"/>
</dbReference>
<protein>
    <recommendedName>
        <fullName evidence="18">Hedgehog protein</fullName>
    </recommendedName>
</protein>
<feature type="domain" description="Hint" evidence="20">
    <location>
        <begin position="437"/>
        <end position="481"/>
    </location>
</feature>
<name>E9HQZ4_DAPPU</name>
<dbReference type="FunFam" id="3.30.1380.10:FF:000001">
    <property type="entry name" value="Indian hedgehog"/>
    <property type="match status" value="1"/>
</dbReference>
<dbReference type="GO" id="GO:0005615">
    <property type="term" value="C:extracellular space"/>
    <property type="evidence" value="ECO:0000318"/>
    <property type="project" value="GO_Central"/>
</dbReference>
<evidence type="ECO:0000256" key="4">
    <source>
        <dbReference type="ARBA" id="ARBA00022670"/>
    </source>
</evidence>
<organism evidence="22 23">
    <name type="scientific">Daphnia pulex</name>
    <name type="common">Water flea</name>
    <dbReference type="NCBI Taxonomy" id="6669"/>
    <lineage>
        <taxon>Eukaryota</taxon>
        <taxon>Metazoa</taxon>
        <taxon>Ecdysozoa</taxon>
        <taxon>Arthropoda</taxon>
        <taxon>Crustacea</taxon>
        <taxon>Branchiopoda</taxon>
        <taxon>Diplostraca</taxon>
        <taxon>Cladocera</taxon>
        <taxon>Anomopoda</taxon>
        <taxon>Daphniidae</taxon>
        <taxon>Daphnia</taxon>
    </lineage>
</organism>
<dbReference type="SMART" id="SM00305">
    <property type="entry name" value="HintC"/>
    <property type="match status" value="1"/>
</dbReference>
<dbReference type="GO" id="GO:0001708">
    <property type="term" value="P:cell fate specification"/>
    <property type="evidence" value="ECO:0000318"/>
    <property type="project" value="GO_Central"/>
</dbReference>
<keyword evidence="4 18" id="KW-0645">Protease</keyword>
<dbReference type="Pfam" id="PF01085">
    <property type="entry name" value="HH_signal"/>
    <property type="match status" value="1"/>
</dbReference>
<evidence type="ECO:0000256" key="18">
    <source>
        <dbReference type="RuleBase" id="RU280812"/>
    </source>
</evidence>
<dbReference type="InterPro" id="IPR003587">
    <property type="entry name" value="Hint_dom_N"/>
</dbReference>
<comment type="function">
    <molecule>Protein hedgehog N-product</molecule>
    <text evidence="18">The dually lipidated hedgehog protein N-product is a morphogen which is essential for a variety of patterning events during development.</text>
</comment>
<feature type="domain" description="Hint" evidence="21">
    <location>
        <begin position="285"/>
        <end position="435"/>
    </location>
</feature>
<evidence type="ECO:0000256" key="1">
    <source>
        <dbReference type="ARBA" id="ARBA00010649"/>
    </source>
</evidence>
<dbReference type="Pfam" id="PF01079">
    <property type="entry name" value="Hint"/>
    <property type="match status" value="1"/>
</dbReference>
<dbReference type="SMART" id="SM00306">
    <property type="entry name" value="HintN"/>
    <property type="match status" value="1"/>
</dbReference>
<keyword evidence="3 18" id="KW-1003">Cell membrane</keyword>
<dbReference type="InterPro" id="IPR001657">
    <property type="entry name" value="Hedgehog"/>
</dbReference>
<evidence type="ECO:0000313" key="23">
    <source>
        <dbReference type="Proteomes" id="UP000000305"/>
    </source>
</evidence>
<dbReference type="PANTHER" id="PTHR11889:SF31">
    <property type="entry name" value="PROTEIN HEDGEHOG"/>
    <property type="match status" value="1"/>
</dbReference>
<keyword evidence="10 18" id="KW-0068">Autocatalytic cleavage</keyword>
<evidence type="ECO:0000256" key="6">
    <source>
        <dbReference type="ARBA" id="ARBA00022716"/>
    </source>
</evidence>
<keyword evidence="11" id="KW-0106">Calcium</keyword>
<dbReference type="GO" id="GO:0007224">
    <property type="term" value="P:smoothened signaling pathway"/>
    <property type="evidence" value="ECO:0000318"/>
    <property type="project" value="GO_Central"/>
</dbReference>
<comment type="similarity">
    <text evidence="1 18">Belongs to the hedgehog family.</text>
</comment>
<dbReference type="GO" id="GO:0016539">
    <property type="term" value="P:intein-mediated protein splicing"/>
    <property type="evidence" value="ECO:0007669"/>
    <property type="project" value="InterPro"/>
</dbReference>
<evidence type="ECO:0000256" key="17">
    <source>
        <dbReference type="ARBA" id="ARBA00048589"/>
    </source>
</evidence>
<dbReference type="SUPFAM" id="SSF55166">
    <property type="entry name" value="Hedgehog/DD-peptidase"/>
    <property type="match status" value="1"/>
</dbReference>
<evidence type="ECO:0000256" key="8">
    <source>
        <dbReference type="ARBA" id="ARBA00022729"/>
    </source>
</evidence>
<dbReference type="KEGG" id="dpx:DAPPUDRAFT_290571"/>
<dbReference type="InterPro" id="IPR036844">
    <property type="entry name" value="Hint_dom_sf"/>
</dbReference>
<dbReference type="GO" id="GO:0007267">
    <property type="term" value="P:cell-cell signaling"/>
    <property type="evidence" value="ECO:0007669"/>
    <property type="project" value="InterPro"/>
</dbReference>
<dbReference type="GO" id="GO:0000139">
    <property type="term" value="C:Golgi membrane"/>
    <property type="evidence" value="ECO:0007669"/>
    <property type="project" value="UniProtKB-SubCell"/>
</dbReference>
<keyword evidence="2 18" id="KW-0217">Developmental protein</keyword>
<gene>
    <name evidence="22" type="primary">HHG</name>
    <name evidence="22" type="ORF">DAPPUDRAFT_290571</name>
</gene>
<dbReference type="OrthoDB" id="5212at2759"/>
<evidence type="ECO:0000256" key="16">
    <source>
        <dbReference type="ARBA" id="ARBA00045369"/>
    </source>
</evidence>
<dbReference type="Gene3D" id="2.170.16.10">
    <property type="entry name" value="Hedgehog/Intein (Hint) domain"/>
    <property type="match status" value="1"/>
</dbReference>
<comment type="subcellular location">
    <molecule>Sonic hedgehog protein</molecule>
    <subcellularLocation>
        <location evidence="18">Endoplasmic reticulum membrane</location>
    </subcellularLocation>
    <subcellularLocation>
        <location evidence="18">Golgi apparatus membrane</location>
    </subcellularLocation>
</comment>
<comment type="catalytic activity">
    <reaction evidence="17">
        <text>glycyl-L-cysteinyl-[protein] + cholesterol + H(+) = [protein]-C-terminal glycyl cholesterol ester + N-terminal L-cysteinyl-[protein]</text>
        <dbReference type="Rhea" id="RHEA:59504"/>
        <dbReference type="Rhea" id="RHEA-COMP:12707"/>
        <dbReference type="Rhea" id="RHEA-COMP:15369"/>
        <dbReference type="Rhea" id="RHEA-COMP:15374"/>
        <dbReference type="ChEBI" id="CHEBI:15378"/>
        <dbReference type="ChEBI" id="CHEBI:16113"/>
        <dbReference type="ChEBI" id="CHEBI:65250"/>
        <dbReference type="ChEBI" id="CHEBI:143135"/>
        <dbReference type="ChEBI" id="CHEBI:143140"/>
    </reaction>
    <physiologicalReaction direction="left-to-right" evidence="17">
        <dbReference type="Rhea" id="RHEA:59505"/>
    </physiologicalReaction>
</comment>
<evidence type="ECO:0000256" key="10">
    <source>
        <dbReference type="ARBA" id="ARBA00022813"/>
    </source>
</evidence>
<dbReference type="GO" id="GO:0016740">
    <property type="term" value="F:transferase activity"/>
    <property type="evidence" value="ECO:0007669"/>
    <property type="project" value="UniProtKB-KW"/>
</dbReference>
<dbReference type="GO" id="GO:0016540">
    <property type="term" value="P:protein autoprocessing"/>
    <property type="evidence" value="ECO:0007669"/>
    <property type="project" value="InterPro"/>
</dbReference>
<dbReference type="GO" id="GO:0005509">
    <property type="term" value="F:calcium ion binding"/>
    <property type="evidence" value="ECO:0000318"/>
    <property type="project" value="GO_Central"/>
</dbReference>
<dbReference type="GO" id="GO:0048731">
    <property type="term" value="P:system development"/>
    <property type="evidence" value="ECO:0007669"/>
    <property type="project" value="UniProtKB-ARBA"/>
</dbReference>
<proteinExistence type="inferred from homology"/>
<keyword evidence="14" id="KW-0449">Lipoprotein</keyword>
<keyword evidence="18" id="KW-0256">Endoplasmic reticulum</keyword>
<dbReference type="eggNOG" id="KOG3638">
    <property type="taxonomic scope" value="Eukaryota"/>
</dbReference>
<feature type="compositionally biased region" description="Basic residues" evidence="19">
    <location>
        <begin position="71"/>
        <end position="80"/>
    </location>
</feature>
<keyword evidence="15" id="KW-0504">Morphogen</keyword>
<dbReference type="GO" id="GO:0007367">
    <property type="term" value="P:segment polarity determination"/>
    <property type="evidence" value="ECO:0007669"/>
    <property type="project" value="UniProtKB-KW"/>
</dbReference>
<dbReference type="SUPFAM" id="SSF51294">
    <property type="entry name" value="Hedgehog/intein (Hint) domain"/>
    <property type="match status" value="1"/>
</dbReference>
<dbReference type="InterPro" id="IPR050387">
    <property type="entry name" value="Hedgehog_Signaling"/>
</dbReference>
<dbReference type="InParanoid" id="E9HQZ4"/>
<dbReference type="EMBL" id="GL732728">
    <property type="protein sequence ID" value="EFX65836.1"/>
    <property type="molecule type" value="Genomic_DNA"/>
</dbReference>
<evidence type="ECO:0000256" key="13">
    <source>
        <dbReference type="ARBA" id="ARBA00023139"/>
    </source>
</evidence>
<comment type="function">
    <molecule>Protein hedgehog</molecule>
    <text evidence="18">The C-terminal part of the hedgehog protein precursor displays an autoproteolysis activity that results in the cleavage of the full-length protein into two parts (N-product and C-product). In addition, the C-terminal part displays a cholesterol transferase activity that results by the covalent attachment of a cholesterol moiety to the C-terminal of the newly generated N-product.</text>
</comment>
<evidence type="ECO:0000256" key="12">
    <source>
        <dbReference type="ARBA" id="ARBA00023136"/>
    </source>
</evidence>
<dbReference type="PROSITE" id="PS50817">
    <property type="entry name" value="INTEIN_N_TER"/>
    <property type="match status" value="1"/>
</dbReference>
<evidence type="ECO:0000259" key="21">
    <source>
        <dbReference type="SMART" id="SM00306"/>
    </source>
</evidence>
<keyword evidence="6" id="KW-0709">Segmentation polarity protein</keyword>
<dbReference type="FunCoup" id="E9HQZ4">
    <property type="interactions" value="21"/>
</dbReference>
<evidence type="ECO:0000256" key="7">
    <source>
        <dbReference type="ARBA" id="ARBA00022723"/>
    </source>
</evidence>